<proteinExistence type="predicted"/>
<dbReference type="InterPro" id="IPR029055">
    <property type="entry name" value="Ntn_hydrolases_N"/>
</dbReference>
<dbReference type="GO" id="GO:0005737">
    <property type="term" value="C:cytoplasm"/>
    <property type="evidence" value="ECO:0007669"/>
    <property type="project" value="TreeGrafter"/>
</dbReference>
<dbReference type="PANTHER" id="PTHR10188:SF6">
    <property type="entry name" value="N(4)-(BETA-N-ACETYLGLUCOSAMINYL)-L-ASPARAGINASE"/>
    <property type="match status" value="1"/>
</dbReference>
<feature type="active site" description="Nucleophile" evidence="1">
    <location>
        <position position="153"/>
    </location>
</feature>
<dbReference type="Proteomes" id="UP000279422">
    <property type="component" value="Unassembled WGS sequence"/>
</dbReference>
<dbReference type="EMBL" id="QMPZ01000097">
    <property type="protein sequence ID" value="RLE08445.1"/>
    <property type="molecule type" value="Genomic_DNA"/>
</dbReference>
<accession>A0A497E2Q0</accession>
<protein>
    <submittedName>
        <fullName evidence="4">Glycosylasparaginase</fullName>
    </submittedName>
</protein>
<dbReference type="PANTHER" id="PTHR10188">
    <property type="entry name" value="L-ASPARAGINASE"/>
    <property type="match status" value="1"/>
</dbReference>
<feature type="binding site" evidence="2">
    <location>
        <begin position="204"/>
        <end position="207"/>
    </location>
    <ligand>
        <name>substrate</name>
    </ligand>
</feature>
<evidence type="ECO:0000256" key="2">
    <source>
        <dbReference type="PIRSR" id="PIRSR600246-2"/>
    </source>
</evidence>
<dbReference type="CDD" id="cd04513">
    <property type="entry name" value="Glycosylasparaginase"/>
    <property type="match status" value="1"/>
</dbReference>
<dbReference type="Gene3D" id="3.60.20.30">
    <property type="entry name" value="(Glycosyl)asparaginase"/>
    <property type="match status" value="1"/>
</dbReference>
<evidence type="ECO:0000256" key="3">
    <source>
        <dbReference type="PIRSR" id="PIRSR600246-3"/>
    </source>
</evidence>
<dbReference type="Pfam" id="PF01112">
    <property type="entry name" value="Asparaginase_2"/>
    <property type="match status" value="1"/>
</dbReference>
<organism evidence="4 5">
    <name type="scientific">Aerophobetes bacterium</name>
    <dbReference type="NCBI Taxonomy" id="2030807"/>
    <lineage>
        <taxon>Bacteria</taxon>
        <taxon>Candidatus Aerophobota</taxon>
    </lineage>
</organism>
<evidence type="ECO:0000256" key="1">
    <source>
        <dbReference type="PIRSR" id="PIRSR600246-1"/>
    </source>
</evidence>
<sequence length="289" mass="31459">MKSSNFPLIISTWDFGMKANRVTWKILMSGGSSLDAVEKGINAVEKDPDVTSVGYGGIPNAEGYTELDAAIMSGPEHKAGAVAGLREIATPISVARKVMEKTNSILLVGEGAFEFALRNGFKRVDLLTGKARQKWLKWKRGKTAKKMDESHDTIGLLLLDSKRNIYAGCSTSGLAMKIPGRVGDSPIIGAGLYVDNEIGAAASTGFGEQTMMFCGSFLVVENMRRGMSPQRACEEVLRRMVSKGKEKWVGFIALNKEGEYAASSLKKEFPYAIYCKEEQIIQKSKIVKG</sequence>
<reference evidence="4 5" key="1">
    <citation type="submission" date="2018-06" db="EMBL/GenBank/DDBJ databases">
        <title>Extensive metabolic versatility and redundancy in microbially diverse, dynamic hydrothermal sediments.</title>
        <authorList>
            <person name="Dombrowski N."/>
            <person name="Teske A."/>
            <person name="Baker B.J."/>
        </authorList>
    </citation>
    <scope>NUCLEOTIDE SEQUENCE [LARGE SCALE GENOMIC DNA]</scope>
    <source>
        <strain evidence="4">B47_G16</strain>
    </source>
</reference>
<gene>
    <name evidence="4" type="ORF">DRJ00_06270</name>
</gene>
<dbReference type="SUPFAM" id="SSF56235">
    <property type="entry name" value="N-terminal nucleophile aminohydrolases (Ntn hydrolases)"/>
    <property type="match status" value="1"/>
</dbReference>
<feature type="binding site" evidence="2">
    <location>
        <begin position="181"/>
        <end position="184"/>
    </location>
    <ligand>
        <name>substrate</name>
    </ligand>
</feature>
<dbReference type="GO" id="GO:0016811">
    <property type="term" value="F:hydrolase activity, acting on carbon-nitrogen (but not peptide) bonds, in linear amides"/>
    <property type="evidence" value="ECO:0007669"/>
    <property type="project" value="UniProtKB-ARBA"/>
</dbReference>
<dbReference type="AlphaFoldDB" id="A0A497E2Q0"/>
<feature type="site" description="Cleavage; by autolysis" evidence="3">
    <location>
        <begin position="152"/>
        <end position="153"/>
    </location>
</feature>
<name>A0A497E2Q0_UNCAE</name>
<evidence type="ECO:0000313" key="4">
    <source>
        <dbReference type="EMBL" id="RLE08445.1"/>
    </source>
</evidence>
<comment type="caution">
    <text evidence="4">The sequence shown here is derived from an EMBL/GenBank/DDBJ whole genome shotgun (WGS) entry which is preliminary data.</text>
</comment>
<dbReference type="InterPro" id="IPR000246">
    <property type="entry name" value="Peptidase_T2"/>
</dbReference>
<evidence type="ECO:0000313" key="5">
    <source>
        <dbReference type="Proteomes" id="UP000279422"/>
    </source>
</evidence>
<dbReference type="FunFam" id="3.60.20.30:FF:000005">
    <property type="entry name" value="N(4)-(Beta-N-acetylglucosaminyl)-L-asparaginase"/>
    <property type="match status" value="1"/>
</dbReference>